<evidence type="ECO:0000259" key="1">
    <source>
        <dbReference type="Pfam" id="PF07929"/>
    </source>
</evidence>
<gene>
    <name evidence="2" type="ORF">A3F84_07475</name>
</gene>
<feature type="domain" description="Plasmid pRiA4b Orf3-like" evidence="1">
    <location>
        <begin position="7"/>
        <end position="175"/>
    </location>
</feature>
<dbReference type="InterPro" id="IPR024047">
    <property type="entry name" value="MM3350-like_sf"/>
</dbReference>
<dbReference type="SUPFAM" id="SSF159941">
    <property type="entry name" value="MM3350-like"/>
    <property type="match status" value="1"/>
</dbReference>
<dbReference type="AlphaFoldDB" id="A0A1F6CBZ9"/>
<evidence type="ECO:0000313" key="3">
    <source>
        <dbReference type="Proteomes" id="UP000178606"/>
    </source>
</evidence>
<dbReference type="EMBL" id="MFKF01000289">
    <property type="protein sequence ID" value="OGG46673.1"/>
    <property type="molecule type" value="Genomic_DNA"/>
</dbReference>
<proteinExistence type="predicted"/>
<protein>
    <recommendedName>
        <fullName evidence="1">Plasmid pRiA4b Orf3-like domain-containing protein</fullName>
    </recommendedName>
</protein>
<dbReference type="PANTHER" id="PTHR41878:SF1">
    <property type="entry name" value="TNPR PROTEIN"/>
    <property type="match status" value="1"/>
</dbReference>
<dbReference type="Proteomes" id="UP000178606">
    <property type="component" value="Unassembled WGS sequence"/>
</dbReference>
<evidence type="ECO:0000313" key="2">
    <source>
        <dbReference type="EMBL" id="OGG46673.1"/>
    </source>
</evidence>
<dbReference type="Gene3D" id="3.10.290.30">
    <property type="entry name" value="MM3350-like"/>
    <property type="match status" value="1"/>
</dbReference>
<reference evidence="2 3" key="1">
    <citation type="journal article" date="2016" name="Nat. Commun.">
        <title>Thousands of microbial genomes shed light on interconnected biogeochemical processes in an aquifer system.</title>
        <authorList>
            <person name="Anantharaman K."/>
            <person name="Brown C.T."/>
            <person name="Hug L.A."/>
            <person name="Sharon I."/>
            <person name="Castelle C.J."/>
            <person name="Probst A.J."/>
            <person name="Thomas B.C."/>
            <person name="Singh A."/>
            <person name="Wilkins M.J."/>
            <person name="Karaoz U."/>
            <person name="Brodie E.L."/>
            <person name="Williams K.H."/>
            <person name="Hubbard S.S."/>
            <person name="Banfield J.F."/>
        </authorList>
    </citation>
    <scope>NUCLEOTIDE SEQUENCE [LARGE SCALE GENOMIC DNA]</scope>
    <source>
        <strain evidence="3">RIFCSPLOWO2_12_FULL_64_10</strain>
    </source>
</reference>
<comment type="caution">
    <text evidence="2">The sequence shown here is derived from an EMBL/GenBank/DDBJ whole genome shotgun (WGS) entry which is preliminary data.</text>
</comment>
<dbReference type="PANTHER" id="PTHR41878">
    <property type="entry name" value="LEXA REPRESSOR-RELATED"/>
    <property type="match status" value="1"/>
</dbReference>
<dbReference type="Pfam" id="PF07929">
    <property type="entry name" value="PRiA4_ORF3"/>
    <property type="match status" value="1"/>
</dbReference>
<accession>A0A1F6CBZ9</accession>
<organism evidence="2 3">
    <name type="scientific">Handelsmanbacteria sp. (strain RIFCSPLOWO2_12_FULL_64_10)</name>
    <dbReference type="NCBI Taxonomy" id="1817868"/>
    <lineage>
        <taxon>Bacteria</taxon>
        <taxon>Candidatus Handelsmaniibacteriota</taxon>
    </lineage>
</organism>
<dbReference type="InterPro" id="IPR012912">
    <property type="entry name" value="Plasmid_pRiA4b_Orf3-like"/>
</dbReference>
<name>A0A1F6CBZ9_HANXR</name>
<sequence length="184" mass="21476">MPAKSAIYQLKITLRDSRPPIWRRVLIPGDFSLHKLHRVAQIAMGWTDSHLHQFTVGGTYYGEPHPDDEMEMNDERRFTLNRIAPREKSKFAYEYDFGDSWDHEVLVEKIFPPEPGVKYPLCVKGKRACPPEDVGGVWGYDTFLKAICDPKHEEHDSYLEWIGGEFDPEAFDLDEINQELRRIK</sequence>